<feature type="transmembrane region" description="Helical" evidence="1">
    <location>
        <begin position="142"/>
        <end position="165"/>
    </location>
</feature>
<dbReference type="InterPro" id="IPR032816">
    <property type="entry name" value="VTT_dom"/>
</dbReference>
<feature type="transmembrane region" description="Helical" evidence="1">
    <location>
        <begin position="68"/>
        <end position="93"/>
    </location>
</feature>
<protein>
    <recommendedName>
        <fullName evidence="2">VTT domain-containing protein</fullName>
    </recommendedName>
</protein>
<accession>A0A9N9MZF2</accession>
<dbReference type="Proteomes" id="UP001152799">
    <property type="component" value="Chromosome 8"/>
</dbReference>
<dbReference type="PANTHER" id="PTHR46593:SF1">
    <property type="entry name" value="TRANSMEMBRANE PROTEIN 64"/>
    <property type="match status" value="1"/>
</dbReference>
<reference evidence="3" key="1">
    <citation type="submission" date="2022-01" db="EMBL/GenBank/DDBJ databases">
        <authorList>
            <person name="King R."/>
        </authorList>
    </citation>
    <scope>NUCLEOTIDE SEQUENCE</scope>
</reference>
<dbReference type="InterPro" id="IPR053069">
    <property type="entry name" value="TVP38/TMEM64"/>
</dbReference>
<evidence type="ECO:0000313" key="3">
    <source>
        <dbReference type="EMBL" id="CAG9772217.1"/>
    </source>
</evidence>
<dbReference type="PANTHER" id="PTHR46593">
    <property type="entry name" value="TRANSMEMBRANE PROTEIN 64"/>
    <property type="match status" value="1"/>
</dbReference>
<keyword evidence="4" id="KW-1185">Reference proteome</keyword>
<gene>
    <name evidence="3" type="ORF">CEUTPL_LOCUS12636</name>
</gene>
<evidence type="ECO:0000256" key="1">
    <source>
        <dbReference type="SAM" id="Phobius"/>
    </source>
</evidence>
<keyword evidence="1" id="KW-0812">Transmembrane</keyword>
<dbReference type="OrthoDB" id="166803at2759"/>
<feature type="transmembrane region" description="Helical" evidence="1">
    <location>
        <begin position="99"/>
        <end position="121"/>
    </location>
</feature>
<dbReference type="AlphaFoldDB" id="A0A9N9MZF2"/>
<feature type="transmembrane region" description="Helical" evidence="1">
    <location>
        <begin position="225"/>
        <end position="244"/>
    </location>
</feature>
<proteinExistence type="predicted"/>
<feature type="domain" description="VTT" evidence="2">
    <location>
        <begin position="92"/>
        <end position="206"/>
    </location>
</feature>
<dbReference type="GO" id="GO:0005783">
    <property type="term" value="C:endoplasmic reticulum"/>
    <property type="evidence" value="ECO:0007669"/>
    <property type="project" value="TreeGrafter"/>
</dbReference>
<keyword evidence="1" id="KW-1133">Transmembrane helix</keyword>
<dbReference type="GO" id="GO:0051480">
    <property type="term" value="P:regulation of cytosolic calcium ion concentration"/>
    <property type="evidence" value="ECO:0007669"/>
    <property type="project" value="TreeGrafter"/>
</dbReference>
<evidence type="ECO:0000313" key="4">
    <source>
        <dbReference type="Proteomes" id="UP001152799"/>
    </source>
</evidence>
<sequence>MKIPIPTDDYEPGLATKQRCYRIRSSLYFLSLGRILAIISTLIVIGFILFFCKAYIKFILIWLEKQDDFVVALTVCVLFVIVALPISVGYIVLVLASGYLFGIVKGLMLVICGANIGLFIAHNILKVLGHHPSIYKFTQNDTAAAIMQVISGPLCFKIVFCSRLTPIPFGLQNTIFALSNVSAKVYHIASLLGLFPAQFVAVYVGSTLRSMQDVIENKNISSTTYFFAAAQLICGASLIIWIGGKARTELMKVLAGAENSSGKSGSYSLV</sequence>
<dbReference type="EMBL" id="OU892284">
    <property type="protein sequence ID" value="CAG9772217.1"/>
    <property type="molecule type" value="Genomic_DNA"/>
</dbReference>
<name>A0A9N9MZF2_9CUCU</name>
<feature type="transmembrane region" description="Helical" evidence="1">
    <location>
        <begin position="185"/>
        <end position="204"/>
    </location>
</feature>
<feature type="transmembrane region" description="Helical" evidence="1">
    <location>
        <begin position="35"/>
        <end position="56"/>
    </location>
</feature>
<organism evidence="3 4">
    <name type="scientific">Ceutorhynchus assimilis</name>
    <name type="common">cabbage seed weevil</name>
    <dbReference type="NCBI Taxonomy" id="467358"/>
    <lineage>
        <taxon>Eukaryota</taxon>
        <taxon>Metazoa</taxon>
        <taxon>Ecdysozoa</taxon>
        <taxon>Arthropoda</taxon>
        <taxon>Hexapoda</taxon>
        <taxon>Insecta</taxon>
        <taxon>Pterygota</taxon>
        <taxon>Neoptera</taxon>
        <taxon>Endopterygota</taxon>
        <taxon>Coleoptera</taxon>
        <taxon>Polyphaga</taxon>
        <taxon>Cucujiformia</taxon>
        <taxon>Curculionidae</taxon>
        <taxon>Ceutorhynchinae</taxon>
        <taxon>Ceutorhynchus</taxon>
    </lineage>
</organism>
<evidence type="ECO:0000259" key="2">
    <source>
        <dbReference type="Pfam" id="PF09335"/>
    </source>
</evidence>
<dbReference type="Pfam" id="PF09335">
    <property type="entry name" value="VTT_dom"/>
    <property type="match status" value="1"/>
</dbReference>
<keyword evidence="1" id="KW-0472">Membrane</keyword>